<name>A0ABV3TNC0_9RHOB</name>
<dbReference type="RefSeq" id="WP_295532429.1">
    <property type="nucleotide sequence ID" value="NZ_JBFRYC010000008.1"/>
</dbReference>
<feature type="domain" description="Tripartite ATP-independent periplasmic transporters DctQ component" evidence="10">
    <location>
        <begin position="20"/>
        <end position="148"/>
    </location>
</feature>
<dbReference type="PANTHER" id="PTHR35011">
    <property type="entry name" value="2,3-DIKETO-L-GULONATE TRAP TRANSPORTER SMALL PERMEASE PROTEIN YIAM"/>
    <property type="match status" value="1"/>
</dbReference>
<evidence type="ECO:0000313" key="12">
    <source>
        <dbReference type="Proteomes" id="UP001557465"/>
    </source>
</evidence>
<dbReference type="Pfam" id="PF04290">
    <property type="entry name" value="DctQ"/>
    <property type="match status" value="1"/>
</dbReference>
<evidence type="ECO:0000256" key="9">
    <source>
        <dbReference type="RuleBase" id="RU369079"/>
    </source>
</evidence>
<sequence length="167" mass="18448">MARILERAELVAGIALLSIITLLVFVAAVMRFFDHPLIWSVDLAQLLFIWLCFVGAARAMRKRVHLGVDFVVRLLPERARLWLESALYVVFCVFLLILTVEGYGLTMMNLQRKFGDSGLSYAWVTIAVPAGSLLLIAAMTGNLISAWRNRGPGAARVFTGAPSTPEI</sequence>
<feature type="transmembrane region" description="Helical" evidence="9">
    <location>
        <begin position="12"/>
        <end position="33"/>
    </location>
</feature>
<keyword evidence="2 9" id="KW-0813">Transport</keyword>
<dbReference type="InterPro" id="IPR007387">
    <property type="entry name" value="TRAP_DctQ"/>
</dbReference>
<evidence type="ECO:0000256" key="1">
    <source>
        <dbReference type="ARBA" id="ARBA00004429"/>
    </source>
</evidence>
<comment type="function">
    <text evidence="9">Part of the tripartite ATP-independent periplasmic (TRAP) transport system.</text>
</comment>
<gene>
    <name evidence="11" type="ORF">AB4874_13785</name>
</gene>
<feature type="transmembrane region" description="Helical" evidence="9">
    <location>
        <begin position="39"/>
        <end position="60"/>
    </location>
</feature>
<evidence type="ECO:0000259" key="10">
    <source>
        <dbReference type="Pfam" id="PF04290"/>
    </source>
</evidence>
<comment type="similarity">
    <text evidence="8 9">Belongs to the TRAP transporter small permease family.</text>
</comment>
<comment type="subunit">
    <text evidence="9">The complex comprises the extracytoplasmic solute receptor protein and the two transmembrane proteins.</text>
</comment>
<dbReference type="PANTHER" id="PTHR35011:SF2">
    <property type="entry name" value="2,3-DIKETO-L-GULONATE TRAP TRANSPORTER SMALL PERMEASE PROTEIN YIAM"/>
    <property type="match status" value="1"/>
</dbReference>
<evidence type="ECO:0000256" key="2">
    <source>
        <dbReference type="ARBA" id="ARBA00022448"/>
    </source>
</evidence>
<dbReference type="EMBL" id="JBFRYC010000008">
    <property type="protein sequence ID" value="MEX1662712.1"/>
    <property type="molecule type" value="Genomic_DNA"/>
</dbReference>
<feature type="transmembrane region" description="Helical" evidence="9">
    <location>
        <begin position="120"/>
        <end position="140"/>
    </location>
</feature>
<evidence type="ECO:0000313" key="11">
    <source>
        <dbReference type="EMBL" id="MEX1662712.1"/>
    </source>
</evidence>
<accession>A0ABV3TNC0</accession>
<evidence type="ECO:0000256" key="4">
    <source>
        <dbReference type="ARBA" id="ARBA00022519"/>
    </source>
</evidence>
<keyword evidence="7 9" id="KW-0472">Membrane</keyword>
<comment type="caution">
    <text evidence="11">The sequence shown here is derived from an EMBL/GenBank/DDBJ whole genome shotgun (WGS) entry which is preliminary data.</text>
</comment>
<proteinExistence type="inferred from homology"/>
<keyword evidence="6 9" id="KW-1133">Transmembrane helix</keyword>
<dbReference type="Proteomes" id="UP001557465">
    <property type="component" value="Unassembled WGS sequence"/>
</dbReference>
<evidence type="ECO:0000256" key="7">
    <source>
        <dbReference type="ARBA" id="ARBA00023136"/>
    </source>
</evidence>
<keyword evidence="12" id="KW-1185">Reference proteome</keyword>
<evidence type="ECO:0000256" key="5">
    <source>
        <dbReference type="ARBA" id="ARBA00022692"/>
    </source>
</evidence>
<evidence type="ECO:0000256" key="8">
    <source>
        <dbReference type="ARBA" id="ARBA00038436"/>
    </source>
</evidence>
<evidence type="ECO:0000256" key="6">
    <source>
        <dbReference type="ARBA" id="ARBA00022989"/>
    </source>
</evidence>
<comment type="subcellular location">
    <subcellularLocation>
        <location evidence="1 9">Cell inner membrane</location>
        <topology evidence="1 9">Multi-pass membrane protein</topology>
    </subcellularLocation>
</comment>
<keyword evidence="5 9" id="KW-0812">Transmembrane</keyword>
<feature type="transmembrane region" description="Helical" evidence="9">
    <location>
        <begin position="81"/>
        <end position="100"/>
    </location>
</feature>
<organism evidence="11 12">
    <name type="scientific">Thioclava arctica</name>
    <dbReference type="NCBI Taxonomy" id="3238301"/>
    <lineage>
        <taxon>Bacteria</taxon>
        <taxon>Pseudomonadati</taxon>
        <taxon>Pseudomonadota</taxon>
        <taxon>Alphaproteobacteria</taxon>
        <taxon>Rhodobacterales</taxon>
        <taxon>Paracoccaceae</taxon>
        <taxon>Thioclava</taxon>
    </lineage>
</organism>
<reference evidence="11 12" key="1">
    <citation type="journal article" date="2011" name="Int. J. Syst. Evol. Microbiol.">
        <title>Zhongshania antarctica gen. nov., sp. nov. and Zhongshania guokunii sp. nov., gammaproteobacteria respectively isolated from coastal attached (fast) ice and surface seawater of the Antarctic.</title>
        <authorList>
            <person name="Li H.J."/>
            <person name="Zhang X.Y."/>
            <person name="Chen C.X."/>
            <person name="Zhang Y.J."/>
            <person name="Gao Z.M."/>
            <person name="Yu Y."/>
            <person name="Chen X.L."/>
            <person name="Chen B."/>
            <person name="Zhang Y.Z."/>
        </authorList>
    </citation>
    <scope>NUCLEOTIDE SEQUENCE [LARGE SCALE GENOMIC DNA]</scope>
    <source>
        <strain evidence="11 12">15-R06ZXC-3</strain>
    </source>
</reference>
<evidence type="ECO:0000256" key="3">
    <source>
        <dbReference type="ARBA" id="ARBA00022475"/>
    </source>
</evidence>
<keyword evidence="4 9" id="KW-0997">Cell inner membrane</keyword>
<protein>
    <recommendedName>
        <fullName evidence="9">TRAP transporter small permease protein</fullName>
    </recommendedName>
</protein>
<dbReference type="InterPro" id="IPR055348">
    <property type="entry name" value="DctQ"/>
</dbReference>
<keyword evidence="3" id="KW-1003">Cell membrane</keyword>